<keyword evidence="4" id="KW-1185">Reference proteome</keyword>
<feature type="domain" description="SEFIR" evidence="2">
    <location>
        <begin position="12"/>
        <end position="154"/>
    </location>
</feature>
<dbReference type="Pfam" id="PF08357">
    <property type="entry name" value="SEFIR"/>
    <property type="match status" value="1"/>
</dbReference>
<dbReference type="InterPro" id="IPR013568">
    <property type="entry name" value="SEFIR_dom"/>
</dbReference>
<name>A0A542DQG4_AMYCI</name>
<dbReference type="Gene3D" id="1.10.510.10">
    <property type="entry name" value="Transferase(Phosphotransferase) domain 1"/>
    <property type="match status" value="1"/>
</dbReference>
<proteinExistence type="predicted"/>
<dbReference type="Gene3D" id="3.40.50.11530">
    <property type="match status" value="1"/>
</dbReference>
<dbReference type="SUPFAM" id="SSF56112">
    <property type="entry name" value="Protein kinase-like (PK-like)"/>
    <property type="match status" value="1"/>
</dbReference>
<gene>
    <name evidence="3" type="ORF">FB471_5125</name>
</gene>
<evidence type="ECO:0000313" key="3">
    <source>
        <dbReference type="EMBL" id="TQJ05297.1"/>
    </source>
</evidence>
<protein>
    <submittedName>
        <fullName evidence="3">SEFIR domain-containing protein</fullName>
    </submittedName>
</protein>
<comment type="caution">
    <text evidence="3">The sequence shown here is derived from an EMBL/GenBank/DDBJ whole genome shotgun (WGS) entry which is preliminary data.</text>
</comment>
<sequence>MLVREPDEAAVPPRVFVSFARDSVEHETAARDFATFLRTDAGVDARIEEWFQAQRRDRVAWALQEIDEADFIVVIASPAYKRVLDKAYSAAPGQLTHVEAAMIRNILARGPEEDLGRILPVVLPCGDPDDLPEVLRPYSTTSYAVPEINLAGLGELLHVLTGSTPYPLPPLGPYFPPLPPEQSIVLATPAPPAAPDGVIAAGAEVRIGGSVYLVQGDLESEPVADHAAVRSQGRALRLDRSHEHVWLRQVALRHDTSAAKDEIAALGHERDLLVRLRGKDRGLPSLVQLAEDGHVTTLVTAWPVSGDPGDPCGTLADFVPRPGEMVDSWHALGQLRALGGLARSLSVLHATRHTHRRLTPAGVLRLDDRTFVLRDLGDAGRGERPGEVPPDYRASEQERRHGGRAGPWTDVFRLAAIAYHLVTSHPPDPGTPLPIHALAPRVPARAATAIDAALACDAARRPGMDELETALRG</sequence>
<feature type="region of interest" description="Disordered" evidence="1">
    <location>
        <begin position="377"/>
        <end position="405"/>
    </location>
</feature>
<dbReference type="PROSITE" id="PS51534">
    <property type="entry name" value="SEFIR"/>
    <property type="match status" value="1"/>
</dbReference>
<dbReference type="InterPro" id="IPR011009">
    <property type="entry name" value="Kinase-like_dom_sf"/>
</dbReference>
<dbReference type="AlphaFoldDB" id="A0A542DQG4"/>
<feature type="compositionally biased region" description="Basic and acidic residues" evidence="1">
    <location>
        <begin position="377"/>
        <end position="386"/>
    </location>
</feature>
<dbReference type="EMBL" id="VFML01000001">
    <property type="protein sequence ID" value="TQJ05297.1"/>
    <property type="molecule type" value="Genomic_DNA"/>
</dbReference>
<dbReference type="Proteomes" id="UP000320876">
    <property type="component" value="Unassembled WGS sequence"/>
</dbReference>
<evidence type="ECO:0000256" key="1">
    <source>
        <dbReference type="SAM" id="MobiDB-lite"/>
    </source>
</evidence>
<evidence type="ECO:0000259" key="2">
    <source>
        <dbReference type="PROSITE" id="PS51534"/>
    </source>
</evidence>
<organism evidence="3 4">
    <name type="scientific">Amycolatopsis cihanbeyliensis</name>
    <dbReference type="NCBI Taxonomy" id="1128664"/>
    <lineage>
        <taxon>Bacteria</taxon>
        <taxon>Bacillati</taxon>
        <taxon>Actinomycetota</taxon>
        <taxon>Actinomycetes</taxon>
        <taxon>Pseudonocardiales</taxon>
        <taxon>Pseudonocardiaceae</taxon>
        <taxon>Amycolatopsis</taxon>
    </lineage>
</organism>
<evidence type="ECO:0000313" key="4">
    <source>
        <dbReference type="Proteomes" id="UP000320876"/>
    </source>
</evidence>
<reference evidence="3 4" key="1">
    <citation type="submission" date="2019-06" db="EMBL/GenBank/DDBJ databases">
        <title>Sequencing the genomes of 1000 actinobacteria strains.</title>
        <authorList>
            <person name="Klenk H.-P."/>
        </authorList>
    </citation>
    <scope>NUCLEOTIDE SEQUENCE [LARGE SCALE GENOMIC DNA]</scope>
    <source>
        <strain evidence="3 4">DSM 45679</strain>
    </source>
</reference>
<accession>A0A542DQG4</accession>